<dbReference type="PANTHER" id="PTHR47926">
    <property type="entry name" value="PENTATRICOPEPTIDE REPEAT-CONTAINING PROTEIN"/>
    <property type="match status" value="1"/>
</dbReference>
<dbReference type="InterPro" id="IPR002885">
    <property type="entry name" value="PPR_rpt"/>
</dbReference>
<dbReference type="PANTHER" id="PTHR47926:SF540">
    <property type="entry name" value="PENTATRICOPEPTIDE REPEAT-CONTAINING PROTEIN"/>
    <property type="match status" value="1"/>
</dbReference>
<keyword evidence="4" id="KW-1185">Reference proteome</keyword>
<accession>A0A7J7MYN0</accession>
<comment type="caution">
    <text evidence="3">The sequence shown here is derived from an EMBL/GenBank/DDBJ whole genome shotgun (WGS) entry which is preliminary data.</text>
</comment>
<dbReference type="Pfam" id="PF13041">
    <property type="entry name" value="PPR_2"/>
    <property type="match status" value="1"/>
</dbReference>
<dbReference type="AlphaFoldDB" id="A0A7J7MYN0"/>
<organism evidence="3 4">
    <name type="scientific">Kingdonia uniflora</name>
    <dbReference type="NCBI Taxonomy" id="39325"/>
    <lineage>
        <taxon>Eukaryota</taxon>
        <taxon>Viridiplantae</taxon>
        <taxon>Streptophyta</taxon>
        <taxon>Embryophyta</taxon>
        <taxon>Tracheophyta</taxon>
        <taxon>Spermatophyta</taxon>
        <taxon>Magnoliopsida</taxon>
        <taxon>Ranunculales</taxon>
        <taxon>Circaeasteraceae</taxon>
        <taxon>Kingdonia</taxon>
    </lineage>
</organism>
<dbReference type="InterPro" id="IPR011990">
    <property type="entry name" value="TPR-like_helical_dom_sf"/>
</dbReference>
<evidence type="ECO:0000256" key="1">
    <source>
        <dbReference type="ARBA" id="ARBA00022737"/>
    </source>
</evidence>
<name>A0A7J7MYN0_9MAGN</name>
<dbReference type="NCBIfam" id="TIGR00756">
    <property type="entry name" value="PPR"/>
    <property type="match status" value="1"/>
</dbReference>
<reference evidence="3 4" key="1">
    <citation type="journal article" date="2020" name="IScience">
        <title>Genome Sequencing of the Endangered Kingdonia uniflora (Circaeasteraceae, Ranunculales) Reveals Potential Mechanisms of Evolutionary Specialization.</title>
        <authorList>
            <person name="Sun Y."/>
            <person name="Deng T."/>
            <person name="Zhang A."/>
            <person name="Moore M.J."/>
            <person name="Landis J.B."/>
            <person name="Lin N."/>
            <person name="Zhang H."/>
            <person name="Zhang X."/>
            <person name="Huang J."/>
            <person name="Zhang X."/>
            <person name="Sun H."/>
            <person name="Wang H."/>
        </authorList>
    </citation>
    <scope>NUCLEOTIDE SEQUENCE [LARGE SCALE GENOMIC DNA]</scope>
    <source>
        <strain evidence="3">TB1705</strain>
        <tissue evidence="3">Leaf</tissue>
    </source>
</reference>
<sequence>MSNRSVVSWTAMISGYTQNGYLEEALRVFSMMRMSGVKANQFTYGSVLRLVRVWGVWKVGNRMRGIYLKRWETRSSLLEFDDWWYVVQGLVDNSFGLFRSMLNEGVMPDQFTFGSILKGCAGSSQTGMIKKDNNAFSSMISEYKSILEHALFLHG</sequence>
<dbReference type="InterPro" id="IPR046960">
    <property type="entry name" value="PPR_At4g14850-like_plant"/>
</dbReference>
<dbReference type="Proteomes" id="UP000541444">
    <property type="component" value="Unassembled WGS sequence"/>
</dbReference>
<dbReference type="PROSITE" id="PS51375">
    <property type="entry name" value="PPR"/>
    <property type="match status" value="1"/>
</dbReference>
<evidence type="ECO:0008006" key="5">
    <source>
        <dbReference type="Google" id="ProtNLM"/>
    </source>
</evidence>
<dbReference type="Gene3D" id="1.25.40.10">
    <property type="entry name" value="Tetratricopeptide repeat domain"/>
    <property type="match status" value="1"/>
</dbReference>
<evidence type="ECO:0000256" key="2">
    <source>
        <dbReference type="PROSITE-ProRule" id="PRU00708"/>
    </source>
</evidence>
<feature type="repeat" description="PPR" evidence="2">
    <location>
        <begin position="5"/>
        <end position="39"/>
    </location>
</feature>
<dbReference type="EMBL" id="JACGCM010001177">
    <property type="protein sequence ID" value="KAF6160059.1"/>
    <property type="molecule type" value="Genomic_DNA"/>
</dbReference>
<proteinExistence type="predicted"/>
<dbReference type="GO" id="GO:0009451">
    <property type="term" value="P:RNA modification"/>
    <property type="evidence" value="ECO:0007669"/>
    <property type="project" value="InterPro"/>
</dbReference>
<gene>
    <name evidence="3" type="ORF">GIB67_032896</name>
</gene>
<protein>
    <recommendedName>
        <fullName evidence="5">Pentatricopeptide repeat-containing protein</fullName>
    </recommendedName>
</protein>
<dbReference type="OrthoDB" id="1937829at2759"/>
<keyword evidence="1" id="KW-0677">Repeat</keyword>
<dbReference type="GO" id="GO:0003723">
    <property type="term" value="F:RNA binding"/>
    <property type="evidence" value="ECO:0007669"/>
    <property type="project" value="InterPro"/>
</dbReference>
<evidence type="ECO:0000313" key="3">
    <source>
        <dbReference type="EMBL" id="KAF6160059.1"/>
    </source>
</evidence>
<evidence type="ECO:0000313" key="4">
    <source>
        <dbReference type="Proteomes" id="UP000541444"/>
    </source>
</evidence>